<name>A0AAD7I0Q7_9AGAR</name>
<dbReference type="AlphaFoldDB" id="A0AAD7I0Q7"/>
<reference evidence="1" key="1">
    <citation type="submission" date="2023-03" db="EMBL/GenBank/DDBJ databases">
        <title>Massive genome expansion in bonnet fungi (Mycena s.s.) driven by repeated elements and novel gene families across ecological guilds.</title>
        <authorList>
            <consortium name="Lawrence Berkeley National Laboratory"/>
            <person name="Harder C.B."/>
            <person name="Miyauchi S."/>
            <person name="Viragh M."/>
            <person name="Kuo A."/>
            <person name="Thoen E."/>
            <person name="Andreopoulos B."/>
            <person name="Lu D."/>
            <person name="Skrede I."/>
            <person name="Drula E."/>
            <person name="Henrissat B."/>
            <person name="Morin E."/>
            <person name="Kohler A."/>
            <person name="Barry K."/>
            <person name="LaButti K."/>
            <person name="Morin E."/>
            <person name="Salamov A."/>
            <person name="Lipzen A."/>
            <person name="Mereny Z."/>
            <person name="Hegedus B."/>
            <person name="Baldrian P."/>
            <person name="Stursova M."/>
            <person name="Weitz H."/>
            <person name="Taylor A."/>
            <person name="Grigoriev I.V."/>
            <person name="Nagy L.G."/>
            <person name="Martin F."/>
            <person name="Kauserud H."/>
        </authorList>
    </citation>
    <scope>NUCLEOTIDE SEQUENCE</scope>
    <source>
        <strain evidence="1">CBHHK188m</strain>
    </source>
</reference>
<protein>
    <submittedName>
        <fullName evidence="1">Uncharacterized protein</fullName>
    </submittedName>
</protein>
<keyword evidence="2" id="KW-1185">Reference proteome</keyword>
<accession>A0AAD7I0Q7</accession>
<evidence type="ECO:0000313" key="1">
    <source>
        <dbReference type="EMBL" id="KAJ7732339.1"/>
    </source>
</evidence>
<comment type="caution">
    <text evidence="1">The sequence shown here is derived from an EMBL/GenBank/DDBJ whole genome shotgun (WGS) entry which is preliminary data.</text>
</comment>
<dbReference type="EMBL" id="JARJLG010000176">
    <property type="protein sequence ID" value="KAJ7732339.1"/>
    <property type="molecule type" value="Genomic_DNA"/>
</dbReference>
<evidence type="ECO:0000313" key="2">
    <source>
        <dbReference type="Proteomes" id="UP001215280"/>
    </source>
</evidence>
<dbReference type="Proteomes" id="UP001215280">
    <property type="component" value="Unassembled WGS sequence"/>
</dbReference>
<organism evidence="1 2">
    <name type="scientific">Mycena maculata</name>
    <dbReference type="NCBI Taxonomy" id="230809"/>
    <lineage>
        <taxon>Eukaryota</taxon>
        <taxon>Fungi</taxon>
        <taxon>Dikarya</taxon>
        <taxon>Basidiomycota</taxon>
        <taxon>Agaricomycotina</taxon>
        <taxon>Agaricomycetes</taxon>
        <taxon>Agaricomycetidae</taxon>
        <taxon>Agaricales</taxon>
        <taxon>Marasmiineae</taxon>
        <taxon>Mycenaceae</taxon>
        <taxon>Mycena</taxon>
    </lineage>
</organism>
<sequence length="207" mass="23832">MACKSSRCGCHKGGFACKADCGCSALGSCYNNMNDLSYIFGPNPADRPDELSPCLVSKIIGENVKRPDGARLWWQEVKDQIWQRVWSGWRRERYTWGTDEDAQQAKIYDDLTLAEQRALRRRGLKHWLQPQDYGFSFSFCRGDLVQGDCTRHCAICNVCVDWREWHCKICNKCTWGLTLACGNCRKNGTLTFHASKKEMMETYSQHH</sequence>
<dbReference type="PROSITE" id="PS50216">
    <property type="entry name" value="DHHC"/>
    <property type="match status" value="1"/>
</dbReference>
<proteinExistence type="predicted"/>
<gene>
    <name evidence="1" type="ORF">DFH07DRAFT_143913</name>
</gene>